<name>A0A226HFJ9_9FLAO</name>
<feature type="domain" description="Glycosyl transferase family 1" evidence="1">
    <location>
        <begin position="172"/>
        <end position="334"/>
    </location>
</feature>
<evidence type="ECO:0000259" key="2">
    <source>
        <dbReference type="Pfam" id="PF13439"/>
    </source>
</evidence>
<dbReference type="EMBL" id="MUGW01000020">
    <property type="protein sequence ID" value="OXA92230.1"/>
    <property type="molecule type" value="Genomic_DNA"/>
</dbReference>
<feature type="domain" description="Glycosyltransferase subfamily 4-like N-terminal" evidence="2">
    <location>
        <begin position="13"/>
        <end position="161"/>
    </location>
</feature>
<dbReference type="OrthoDB" id="823685at2"/>
<gene>
    <name evidence="3" type="ORF">B0A66_10750</name>
</gene>
<dbReference type="InterPro" id="IPR028098">
    <property type="entry name" value="Glyco_trans_4-like_N"/>
</dbReference>
<evidence type="ECO:0000313" key="4">
    <source>
        <dbReference type="Proteomes" id="UP000198345"/>
    </source>
</evidence>
<accession>A0A226HFJ9</accession>
<dbReference type="AlphaFoldDB" id="A0A226HFJ9"/>
<dbReference type="CDD" id="cd03811">
    <property type="entry name" value="GT4_GT28_WabH-like"/>
    <property type="match status" value="1"/>
</dbReference>
<dbReference type="PANTHER" id="PTHR12526">
    <property type="entry name" value="GLYCOSYLTRANSFERASE"/>
    <property type="match status" value="1"/>
</dbReference>
<dbReference type="PANTHER" id="PTHR12526:SF630">
    <property type="entry name" value="GLYCOSYLTRANSFERASE"/>
    <property type="match status" value="1"/>
</dbReference>
<protein>
    <submittedName>
        <fullName evidence="3">Alpha-1,4-N-acetylgalactosamine transferase</fullName>
    </submittedName>
</protein>
<sequence>MRVVQIIDSLEAGGAERMAVNYANALVNKIEFSGLIATRKEGALKNKIDSGVSYLFLEKKKSIDFKAIFKLRSYIKVNKIDIIHAHSSSFFIAVLVKLTFPRIKIIWHDHYGSRANETKEKNKVLISLSAFFSSILVVNLQLEEWSRKYMKCSSISFIPNFAASEKQTEQITKLKGEDGKRIVFLANLKNPKNHILVLKSFSELNLYKSGWSLHLIGRDYEDSYSKTLKDFIKSNSLLDHIHLYGAKEDVKFILSQASIGILASTEEGFPVTLLEYALANLAVVSTNVGYCSTVIQNNSNGLLFNPLSDKQINNQLKKITEDDSLVKTLAANFKKSVLNNYSEEIIIEQLILAYKNSK</sequence>
<reference evidence="3 4" key="1">
    <citation type="submission" date="2016-11" db="EMBL/GenBank/DDBJ databases">
        <title>Whole genomes of Flavobacteriaceae.</title>
        <authorList>
            <person name="Stine C."/>
            <person name="Li C."/>
            <person name="Tadesse D."/>
        </authorList>
    </citation>
    <scope>NUCLEOTIDE SEQUENCE [LARGE SCALE GENOMIC DNA]</scope>
    <source>
        <strain evidence="3 4">DSM 18292</strain>
    </source>
</reference>
<dbReference type="SUPFAM" id="SSF53756">
    <property type="entry name" value="UDP-Glycosyltransferase/glycogen phosphorylase"/>
    <property type="match status" value="1"/>
</dbReference>
<dbReference type="InterPro" id="IPR001296">
    <property type="entry name" value="Glyco_trans_1"/>
</dbReference>
<dbReference type="RefSeq" id="WP_089049828.1">
    <property type="nucleotide sequence ID" value="NZ_FXTV01000008.1"/>
</dbReference>
<organism evidence="3 4">
    <name type="scientific">Flavobacterium hercynium</name>
    <dbReference type="NCBI Taxonomy" id="387094"/>
    <lineage>
        <taxon>Bacteria</taxon>
        <taxon>Pseudomonadati</taxon>
        <taxon>Bacteroidota</taxon>
        <taxon>Flavobacteriia</taxon>
        <taxon>Flavobacteriales</taxon>
        <taxon>Flavobacteriaceae</taxon>
        <taxon>Flavobacterium</taxon>
    </lineage>
</organism>
<evidence type="ECO:0000313" key="3">
    <source>
        <dbReference type="EMBL" id="OXA92230.1"/>
    </source>
</evidence>
<keyword evidence="3" id="KW-0808">Transferase</keyword>
<comment type="caution">
    <text evidence="3">The sequence shown here is derived from an EMBL/GenBank/DDBJ whole genome shotgun (WGS) entry which is preliminary data.</text>
</comment>
<dbReference type="Proteomes" id="UP000198345">
    <property type="component" value="Unassembled WGS sequence"/>
</dbReference>
<evidence type="ECO:0000259" key="1">
    <source>
        <dbReference type="Pfam" id="PF00534"/>
    </source>
</evidence>
<dbReference type="Gene3D" id="3.40.50.2000">
    <property type="entry name" value="Glycogen Phosphorylase B"/>
    <property type="match status" value="2"/>
</dbReference>
<dbReference type="GO" id="GO:0016757">
    <property type="term" value="F:glycosyltransferase activity"/>
    <property type="evidence" value="ECO:0007669"/>
    <property type="project" value="InterPro"/>
</dbReference>
<dbReference type="Pfam" id="PF13439">
    <property type="entry name" value="Glyco_transf_4"/>
    <property type="match status" value="1"/>
</dbReference>
<keyword evidence="4" id="KW-1185">Reference proteome</keyword>
<proteinExistence type="predicted"/>
<dbReference type="Pfam" id="PF00534">
    <property type="entry name" value="Glycos_transf_1"/>
    <property type="match status" value="1"/>
</dbReference>